<evidence type="ECO:0000259" key="1">
    <source>
        <dbReference type="Pfam" id="PF05131"/>
    </source>
</evidence>
<keyword evidence="3" id="KW-1185">Reference proteome</keyword>
<evidence type="ECO:0000313" key="3">
    <source>
        <dbReference type="Proteomes" id="UP001279734"/>
    </source>
</evidence>
<dbReference type="AlphaFoldDB" id="A0AAD3P6L1"/>
<reference evidence="2" key="1">
    <citation type="submission" date="2023-05" db="EMBL/GenBank/DDBJ databases">
        <title>Nepenthes gracilis genome sequencing.</title>
        <authorList>
            <person name="Fukushima K."/>
        </authorList>
    </citation>
    <scope>NUCLEOTIDE SEQUENCE</scope>
    <source>
        <strain evidence="2">SING2019-196</strain>
    </source>
</reference>
<dbReference type="Proteomes" id="UP001279734">
    <property type="component" value="Unassembled WGS sequence"/>
</dbReference>
<dbReference type="Pfam" id="PF05131">
    <property type="entry name" value="Pep3_Vps18"/>
    <property type="match status" value="1"/>
</dbReference>
<evidence type="ECO:0000313" key="2">
    <source>
        <dbReference type="EMBL" id="GMH00403.1"/>
    </source>
</evidence>
<feature type="domain" description="Pep3/Vps18 beta-propeller" evidence="1">
    <location>
        <begin position="11"/>
        <end position="85"/>
    </location>
</feature>
<dbReference type="InterPro" id="IPR007810">
    <property type="entry name" value="Pep3/Vps18_beta-prop"/>
</dbReference>
<comment type="caution">
    <text evidence="2">The sequence shown here is derived from an EMBL/GenBank/DDBJ whole genome shotgun (WGS) entry which is preliminary data.</text>
</comment>
<accession>A0AAD3P6L1</accession>
<sequence length="93" mass="10400">METANISKAGTRHYVMAVTPRRLYSFTGIGSLEIDFASYVDRALHFMELSGKSPNNEMHIFIKQRRAVPFAWLSGAGIYHGGLNFGARHLAGW</sequence>
<name>A0AAD3P6L1_NEPGR</name>
<gene>
    <name evidence="2" type="ORF">Nepgr_002242</name>
</gene>
<protein>
    <recommendedName>
        <fullName evidence="1">Pep3/Vps18 beta-propeller domain-containing protein</fullName>
    </recommendedName>
</protein>
<dbReference type="EMBL" id="BSYO01000002">
    <property type="protein sequence ID" value="GMH00403.1"/>
    <property type="molecule type" value="Genomic_DNA"/>
</dbReference>
<proteinExistence type="predicted"/>
<organism evidence="2 3">
    <name type="scientific">Nepenthes gracilis</name>
    <name type="common">Slender pitcher plant</name>
    <dbReference type="NCBI Taxonomy" id="150966"/>
    <lineage>
        <taxon>Eukaryota</taxon>
        <taxon>Viridiplantae</taxon>
        <taxon>Streptophyta</taxon>
        <taxon>Embryophyta</taxon>
        <taxon>Tracheophyta</taxon>
        <taxon>Spermatophyta</taxon>
        <taxon>Magnoliopsida</taxon>
        <taxon>eudicotyledons</taxon>
        <taxon>Gunneridae</taxon>
        <taxon>Pentapetalae</taxon>
        <taxon>Caryophyllales</taxon>
        <taxon>Nepenthaceae</taxon>
        <taxon>Nepenthes</taxon>
    </lineage>
</organism>